<keyword evidence="6" id="KW-1185">Reference proteome</keyword>
<dbReference type="GO" id="GO:0003677">
    <property type="term" value="F:DNA binding"/>
    <property type="evidence" value="ECO:0007669"/>
    <property type="project" value="UniProtKB-KW"/>
</dbReference>
<dbReference type="PROSITE" id="PS51118">
    <property type="entry name" value="HTH_HXLR"/>
    <property type="match status" value="1"/>
</dbReference>
<dbReference type="EMBL" id="JABWCS010000221">
    <property type="protein sequence ID" value="NUU64028.1"/>
    <property type="molecule type" value="Genomic_DNA"/>
</dbReference>
<dbReference type="PANTHER" id="PTHR33204:SF29">
    <property type="entry name" value="TRANSCRIPTIONAL REGULATOR"/>
    <property type="match status" value="1"/>
</dbReference>
<keyword evidence="3" id="KW-0804">Transcription</keyword>
<accession>A0A850ES53</accession>
<evidence type="ECO:0000256" key="1">
    <source>
        <dbReference type="ARBA" id="ARBA00023015"/>
    </source>
</evidence>
<dbReference type="AlphaFoldDB" id="A0A850ES53"/>
<evidence type="ECO:0000313" key="5">
    <source>
        <dbReference type="EMBL" id="NUU64028.1"/>
    </source>
</evidence>
<evidence type="ECO:0000259" key="4">
    <source>
        <dbReference type="PROSITE" id="PS51118"/>
    </source>
</evidence>
<protein>
    <submittedName>
        <fullName evidence="5">Helix-turn-helix transcriptional regulator</fullName>
    </submittedName>
</protein>
<dbReference type="InterPro" id="IPR002577">
    <property type="entry name" value="HTH_HxlR"/>
</dbReference>
<comment type="caution">
    <text evidence="5">The sequence shown here is derived from an EMBL/GenBank/DDBJ whole genome shotgun (WGS) entry which is preliminary data.</text>
</comment>
<dbReference type="InterPro" id="IPR036390">
    <property type="entry name" value="WH_DNA-bd_sf"/>
</dbReference>
<organism evidence="5 6">
    <name type="scientific">Paenibacillus agri</name>
    <dbReference type="NCBI Taxonomy" id="2744309"/>
    <lineage>
        <taxon>Bacteria</taxon>
        <taxon>Bacillati</taxon>
        <taxon>Bacillota</taxon>
        <taxon>Bacilli</taxon>
        <taxon>Bacillales</taxon>
        <taxon>Paenibacillaceae</taxon>
        <taxon>Paenibacillus</taxon>
    </lineage>
</organism>
<feature type="domain" description="HTH hxlR-type" evidence="4">
    <location>
        <begin position="39"/>
        <end position="148"/>
    </location>
</feature>
<evidence type="ECO:0000256" key="3">
    <source>
        <dbReference type="ARBA" id="ARBA00023163"/>
    </source>
</evidence>
<keyword evidence="1" id="KW-0805">Transcription regulation</keyword>
<dbReference type="Proteomes" id="UP000564806">
    <property type="component" value="Unassembled WGS sequence"/>
</dbReference>
<keyword evidence="2" id="KW-0238">DNA-binding</keyword>
<evidence type="ECO:0000313" key="6">
    <source>
        <dbReference type="Proteomes" id="UP000564806"/>
    </source>
</evidence>
<gene>
    <name evidence="5" type="ORF">HPT30_27130</name>
</gene>
<sequence length="150" mass="17505">MRYFFTSFILDCRIKQHVKYTHLLHIYKKESVLVNTENCVTTDLDLKDTGFGYTLSLIGGKYKMIIIYWLAEHKVMRHNELKRRIGTISFKTLGITLKELEAEGIIIREEYPQIPPKVEYSLSERGRSLIPVLDIICEWGESNRPALLAK</sequence>
<proteinExistence type="predicted"/>
<dbReference type="PANTHER" id="PTHR33204">
    <property type="entry name" value="TRANSCRIPTIONAL REGULATOR, MARR FAMILY"/>
    <property type="match status" value="1"/>
</dbReference>
<dbReference type="Pfam" id="PF01638">
    <property type="entry name" value="HxlR"/>
    <property type="match status" value="1"/>
</dbReference>
<evidence type="ECO:0000256" key="2">
    <source>
        <dbReference type="ARBA" id="ARBA00023125"/>
    </source>
</evidence>
<dbReference type="Gene3D" id="1.10.10.10">
    <property type="entry name" value="Winged helix-like DNA-binding domain superfamily/Winged helix DNA-binding domain"/>
    <property type="match status" value="1"/>
</dbReference>
<dbReference type="SUPFAM" id="SSF46785">
    <property type="entry name" value="Winged helix' DNA-binding domain"/>
    <property type="match status" value="1"/>
</dbReference>
<name>A0A850ES53_9BACL</name>
<dbReference type="InterPro" id="IPR036388">
    <property type="entry name" value="WH-like_DNA-bd_sf"/>
</dbReference>
<reference evidence="5" key="1">
    <citation type="submission" date="2020-06" db="EMBL/GenBank/DDBJ databases">
        <title>Paenibacillus sp. nov., isolated from soil.</title>
        <authorList>
            <person name="Seo Y.L."/>
        </authorList>
    </citation>
    <scope>NUCLEOTIDE SEQUENCE [LARGE SCALE GENOMIC DNA]</scope>
    <source>
        <strain evidence="5">JW14</strain>
    </source>
</reference>